<dbReference type="InterPro" id="IPR020443">
    <property type="entry name" value="IL-10/19/20/24/26"/>
</dbReference>
<comment type="subcellular location">
    <subcellularLocation>
        <location evidence="1 9">Secreted</location>
    </subcellularLocation>
</comment>
<dbReference type="EMBL" id="HM467224">
    <property type="protein sequence ID" value="ADO24134.1"/>
    <property type="molecule type" value="Genomic_DNA"/>
</dbReference>
<dbReference type="EMBL" id="DQ657948">
    <property type="protein sequence ID" value="ABG42961.1"/>
    <property type="molecule type" value="Genomic_DNA"/>
</dbReference>
<dbReference type="EMBL" id="KJ627438">
    <property type="protein sequence ID" value="AIC32489.1"/>
    <property type="molecule type" value="Genomic_DNA"/>
</dbReference>
<evidence type="ECO:0000313" key="10">
    <source>
        <dbReference type="EMBL" id="ABF81822.1"/>
    </source>
</evidence>
<dbReference type="Proteomes" id="UP000156776">
    <property type="component" value="Segment"/>
</dbReference>
<accession>A3QMV0</accession>
<evidence type="ECO:0000256" key="6">
    <source>
        <dbReference type="ARBA" id="ARBA00022938"/>
    </source>
</evidence>
<dbReference type="InterPro" id="IPR009079">
    <property type="entry name" value="4_helix_cytokine-like_core"/>
</dbReference>
<dbReference type="SUPFAM" id="SSF47266">
    <property type="entry name" value="4-helical cytokines"/>
    <property type="match status" value="1"/>
</dbReference>
<evidence type="ECO:0000313" key="17">
    <source>
        <dbReference type="Proteomes" id="UP000106924"/>
    </source>
</evidence>
<feature type="disulfide bond" evidence="8">
    <location>
        <begin position="27"/>
        <end position="124"/>
    </location>
</feature>
<dbReference type="KEGG" id="vg:11266464"/>
<evidence type="ECO:0000313" key="16">
    <source>
        <dbReference type="EMBL" id="QDC28440.1"/>
    </source>
</evidence>
<name>A3QMV0_CYHV3</name>
<reference evidence="11" key="2">
    <citation type="submission" date="2007-03" db="EMBL/GenBank/DDBJ databases">
        <title>Comparative genomics of carp herpesviruses.</title>
        <authorList>
            <person name="Davison A.J."/>
            <person name="Kurobe T."/>
            <person name="Gatherer D."/>
            <person name="Cunningham C."/>
            <person name="Waltzek T.B."/>
            <person name="Korf I."/>
            <person name="Fukuda H."/>
            <person name="Hedrick R.P."/>
        </authorList>
    </citation>
    <scope>NUCLEOTIDE SEQUENCE</scope>
    <source>
        <strain evidence="11">KHV-U</strain>
    </source>
</reference>
<dbReference type="Proteomes" id="UP000160099">
    <property type="component" value="Segment"/>
</dbReference>
<evidence type="ECO:0000313" key="12">
    <source>
        <dbReference type="EMBL" id="ADO24133.1"/>
    </source>
</evidence>
<keyword evidence="6 9" id="KW-1125">Evasion of host immunity by viral interleukin-like protein</keyword>
<dbReference type="SMR" id="A3QMV0"/>
<evidence type="ECO:0000313" key="11">
    <source>
        <dbReference type="EMBL" id="ABG42961.1"/>
    </source>
</evidence>
<keyword evidence="8" id="KW-1015">Disulfide bond</keyword>
<evidence type="ECO:0000256" key="1">
    <source>
        <dbReference type="ARBA" id="ARBA00004613"/>
    </source>
</evidence>
<dbReference type="Gene3D" id="1.20.1250.10">
    <property type="match status" value="1"/>
</dbReference>
<dbReference type="GeneID" id="11266464"/>
<reference evidence="12" key="3">
    <citation type="submission" date="2010-06" db="EMBL/GenBank/DDBJ databases">
        <title>Koi herpesvirus harbors and expresses a unique interleukin-10 gene (khvIL-10).</title>
        <authorList>
            <person name="Sunarto A."/>
        </authorList>
    </citation>
    <scope>NUCLEOTIDE SEQUENCE</scope>
    <source>
        <strain evidence="12">C07</strain>
        <strain evidence="13">F9850</strain>
        <strain evidence="14">G406</strain>
    </source>
</reference>
<reference evidence="17 18" key="1">
    <citation type="journal article" date="2007" name="J. Virol.">
        <title>Genome sequences of three koi herpesvirus isolates representing the expanding distribution of an emerging disease threatening koi and common carp worldwide.</title>
        <authorList>
            <person name="Aoki T."/>
            <person name="Hirono I."/>
            <person name="Kurokawa K."/>
            <person name="Fukuda H."/>
            <person name="Nahary R."/>
            <person name="Eldar A."/>
            <person name="Davison A.J."/>
            <person name="Waltzek T.B."/>
            <person name="Bercovier H."/>
            <person name="Hedrick R.P."/>
        </authorList>
    </citation>
    <scope>NUCLEOTIDE SEQUENCE [LARGE SCALE GENOMIC DNA]</scope>
    <source>
        <strain evidence="10">KHV-I</strain>
        <strain evidence="11 18">KHV-U</strain>
    </source>
</reference>
<gene>
    <name evidence="16" type="primary">ORF134</name>
    <name evidence="15" type="ORF">CyHV3-GZ_ORF134L</name>
    <name evidence="11" type="ORF">CyHV3_ORF134</name>
</gene>
<dbReference type="GO" id="GO:0052031">
    <property type="term" value="P:symbiont-mediated perturbation of host defense response"/>
    <property type="evidence" value="ECO:0007669"/>
    <property type="project" value="UniProtKB-UniRule"/>
</dbReference>
<dbReference type="Pfam" id="PF00726">
    <property type="entry name" value="IL10"/>
    <property type="match status" value="1"/>
</dbReference>
<evidence type="ECO:0000313" key="13">
    <source>
        <dbReference type="EMBL" id="ADO24134.1"/>
    </source>
</evidence>
<dbReference type="EMBL" id="MK208996">
    <property type="protein sequence ID" value="QDC28440.1"/>
    <property type="molecule type" value="mRNA"/>
</dbReference>
<dbReference type="GO" id="GO:0005125">
    <property type="term" value="F:cytokine activity"/>
    <property type="evidence" value="ECO:0007669"/>
    <property type="project" value="UniProtKB-UniRule"/>
</dbReference>
<reference evidence="16" key="5">
    <citation type="submission" date="2018-11" db="EMBL/GenBank/DDBJ databases">
        <title>Cloning and expression of ORF134 in Cyprinid herpesvirus 3.</title>
        <authorList>
            <person name="Yang R."/>
            <person name="Ouyang P."/>
        </authorList>
    </citation>
    <scope>NUCLEOTIDE SEQUENCE</scope>
    <source>
        <strain evidence="16">CyHV-3-SCWJ</strain>
    </source>
</reference>
<sequence length="179" mass="20102">MFLAVLLTATIFFEARGAPATTPKDSCVYLIGQTPQLLRQLRNAYQAIIGADGSGVDEDDMPIYPSDVMNELASTSVACDAIKKVLTMNIGILPNVTAAYPDKKSEVDEIGDNLSRLHQNIVNCRDFLKCEDLPHWHQMAENYKEKPMQGFSEMDFVFQSVEKFLVAKDVKNMKTKRKH</sequence>
<keyword evidence="9" id="KW-0945">Host-virus interaction</keyword>
<comment type="similarity">
    <text evidence="2 9">Belongs to the IL-10 family.</text>
</comment>
<comment type="function">
    <text evidence="9">Functional viral cytokine homolog that plays a role in regulating host immune response.</text>
</comment>
<feature type="disulfide bond" evidence="8">
    <location>
        <begin position="79"/>
        <end position="130"/>
    </location>
</feature>
<keyword evidence="5" id="KW-0732">Signal</keyword>
<dbReference type="EMBL" id="HM467225">
    <property type="protein sequence ID" value="ADO24135.1"/>
    <property type="molecule type" value="Genomic_DNA"/>
</dbReference>
<evidence type="ECO:0000256" key="3">
    <source>
        <dbReference type="ARBA" id="ARBA00022514"/>
    </source>
</evidence>
<evidence type="ECO:0000313" key="19">
    <source>
        <dbReference type="Proteomes" id="UP000160099"/>
    </source>
</evidence>
<evidence type="ECO:0000256" key="5">
    <source>
        <dbReference type="ARBA" id="ARBA00022729"/>
    </source>
</evidence>
<keyword evidence="3 9" id="KW-0202">Cytokine</keyword>
<keyword evidence="18" id="KW-1185">Reference proteome</keyword>
<dbReference type="GO" id="GO:0005615">
    <property type="term" value="C:extracellular space"/>
    <property type="evidence" value="ECO:0007669"/>
    <property type="project" value="UniProtKB-UniRule"/>
</dbReference>
<dbReference type="EMBL" id="DQ177346">
    <property type="protein sequence ID" value="ABF81822.1"/>
    <property type="molecule type" value="Genomic_DNA"/>
</dbReference>
<organism evidence="10 17">
    <name type="scientific">Cyprinid herpesvirus 3</name>
    <name type="common">CyHV-3</name>
    <dbReference type="NCBI Taxonomy" id="180230"/>
    <lineage>
        <taxon>Viruses</taxon>
        <taxon>Duplodnaviria</taxon>
        <taxon>Heunggongvirae</taxon>
        <taxon>Peploviricota</taxon>
        <taxon>Herviviricetes</taxon>
        <taxon>Herpesvirales</taxon>
        <taxon>Alloherpesviridae</taxon>
        <taxon>Cyvirus</taxon>
        <taxon>Cyvirus cyprinidallo3</taxon>
    </lineage>
</organism>
<dbReference type="EMBL" id="HM467223">
    <property type="protein sequence ID" value="ADO24133.1"/>
    <property type="molecule type" value="Genomic_DNA"/>
</dbReference>
<evidence type="ECO:0000313" key="15">
    <source>
        <dbReference type="EMBL" id="AIC32489.1"/>
    </source>
</evidence>
<dbReference type="Proteomes" id="UP000106924">
    <property type="component" value="Segment"/>
</dbReference>
<evidence type="ECO:0000256" key="7">
    <source>
        <dbReference type="ARBA" id="ARBA00023280"/>
    </source>
</evidence>
<protein>
    <recommendedName>
        <fullName evidence="9">Viral interleukin-10 homolog</fullName>
    </recommendedName>
</protein>
<proteinExistence type="evidence at transcript level"/>
<keyword evidence="4 9" id="KW-0964">Secreted</keyword>
<evidence type="ECO:0000313" key="18">
    <source>
        <dbReference type="Proteomes" id="UP000156776"/>
    </source>
</evidence>
<evidence type="ECO:0000313" key="14">
    <source>
        <dbReference type="EMBL" id="ADO24135.1"/>
    </source>
</evidence>
<dbReference type="RefSeq" id="YP_001096169.1">
    <property type="nucleotide sequence ID" value="NC_009127.1"/>
</dbReference>
<evidence type="ECO:0000256" key="9">
    <source>
        <dbReference type="RuleBase" id="RU368043"/>
    </source>
</evidence>
<evidence type="ECO:0000256" key="4">
    <source>
        <dbReference type="ARBA" id="ARBA00022525"/>
    </source>
</evidence>
<evidence type="ECO:0000256" key="2">
    <source>
        <dbReference type="ARBA" id="ARBA00008813"/>
    </source>
</evidence>
<reference evidence="15 19" key="4">
    <citation type="journal article" date="2015" name="Vet. Microbiol.">
        <title>Whole-genome sequence of a novel Chinese cyprinid herpesvirus 3 isolate reveals the existence of a distinct European genotype in East Asia.</title>
        <authorList>
            <person name="Li W."/>
            <person name="Lee X."/>
            <person name="Weng S."/>
            <person name="He J."/>
            <person name="Dong C."/>
        </authorList>
    </citation>
    <scope>NUCLEOTIDE SEQUENCE [LARGE SCALE GENOMIC DNA]</scope>
    <source>
        <strain evidence="15">KHV-GZ11</strain>
    </source>
</reference>
<evidence type="ECO:0000256" key="8">
    <source>
        <dbReference type="PIRSR" id="PIRSR620443-50"/>
    </source>
</evidence>
<keyword evidence="7 9" id="KW-0899">Viral immunoevasion</keyword>